<dbReference type="SMART" id="SM00181">
    <property type="entry name" value="EGF"/>
    <property type="match status" value="5"/>
</dbReference>
<name>A0A820WCJ8_9BILA</name>
<feature type="domain" description="EGF-like" evidence="2">
    <location>
        <begin position="148"/>
        <end position="184"/>
    </location>
</feature>
<feature type="signal peptide" evidence="1">
    <location>
        <begin position="1"/>
        <end position="16"/>
    </location>
</feature>
<feature type="domain" description="EGF-like" evidence="2">
    <location>
        <begin position="404"/>
        <end position="444"/>
    </location>
</feature>
<dbReference type="EMBL" id="CAJNYV010000033">
    <property type="protein sequence ID" value="CAF3327914.1"/>
    <property type="molecule type" value="Genomic_DNA"/>
</dbReference>
<dbReference type="PANTHER" id="PTHR39069:SF8">
    <property type="entry name" value="FI17111P1"/>
    <property type="match status" value="1"/>
</dbReference>
<dbReference type="Proteomes" id="UP000663838">
    <property type="component" value="Unassembled WGS sequence"/>
</dbReference>
<dbReference type="PANTHER" id="PTHR39069">
    <property type="entry name" value="ECDYSONE-INDUCIBLE GENE E1, ISOFORM A"/>
    <property type="match status" value="1"/>
</dbReference>
<evidence type="ECO:0000313" key="4">
    <source>
        <dbReference type="EMBL" id="CAF4514849.1"/>
    </source>
</evidence>
<feature type="domain" description="EGF-like" evidence="2">
    <location>
        <begin position="284"/>
        <end position="318"/>
    </location>
</feature>
<evidence type="ECO:0000313" key="5">
    <source>
        <dbReference type="Proteomes" id="UP000663838"/>
    </source>
</evidence>
<organism evidence="4 5">
    <name type="scientific">Rotaria socialis</name>
    <dbReference type="NCBI Taxonomy" id="392032"/>
    <lineage>
        <taxon>Eukaryota</taxon>
        <taxon>Metazoa</taxon>
        <taxon>Spiralia</taxon>
        <taxon>Gnathifera</taxon>
        <taxon>Rotifera</taxon>
        <taxon>Eurotatoria</taxon>
        <taxon>Bdelloidea</taxon>
        <taxon>Philodinida</taxon>
        <taxon>Philodinidae</taxon>
        <taxon>Rotaria</taxon>
    </lineage>
</organism>
<dbReference type="AlphaFoldDB" id="A0A820WCJ8"/>
<feature type="chain" id="PRO_5036237536" description="EGF-like domain-containing protein" evidence="1">
    <location>
        <begin position="17"/>
        <end position="454"/>
    </location>
</feature>
<feature type="domain" description="EGF-like" evidence="2">
    <location>
        <begin position="227"/>
        <end position="263"/>
    </location>
</feature>
<dbReference type="EMBL" id="CAJOBS010000174">
    <property type="protein sequence ID" value="CAF4514849.1"/>
    <property type="molecule type" value="Genomic_DNA"/>
</dbReference>
<proteinExistence type="predicted"/>
<comment type="caution">
    <text evidence="4">The sequence shown here is derived from an EMBL/GenBank/DDBJ whole genome shotgun (WGS) entry which is preliminary data.</text>
</comment>
<dbReference type="InterPro" id="IPR000742">
    <property type="entry name" value="EGF"/>
</dbReference>
<gene>
    <name evidence="3" type="ORF">KIK155_LOCUS1245</name>
    <name evidence="4" type="ORF">TOA249_LOCUS4548</name>
</gene>
<protein>
    <recommendedName>
        <fullName evidence="2">EGF-like domain-containing protein</fullName>
    </recommendedName>
</protein>
<accession>A0A820WCJ8</accession>
<feature type="domain" description="EGF-like" evidence="2">
    <location>
        <begin position="26"/>
        <end position="62"/>
    </location>
</feature>
<keyword evidence="1" id="KW-0732">Signal</keyword>
<evidence type="ECO:0000256" key="1">
    <source>
        <dbReference type="SAM" id="SignalP"/>
    </source>
</evidence>
<evidence type="ECO:0000259" key="2">
    <source>
        <dbReference type="SMART" id="SM00181"/>
    </source>
</evidence>
<sequence>MWFIVLLIFDLIFAKAIHYETILGYECKTNEHCSDFVPNSICFNHICVCQLGYQSNGDFRCVYKARARRQANFGIQIQMLGEPCESNDECRRTPVDGTKVCTQKRCECSSGHVPIDSYRCIRDFAPVSENAQITQSSPIEELPGYGSMCLKNQDCQHTTVLLECFHHTCVCLEGYVPLGKYLCYNIHGQDAPFIESSTSTSTLSTTTLSLHSPDDEMVKFLGKIGNTCTNDYYCRRSVTRSHCYNGICSCMDGYMSLDAYTCTESTNIDSKTTVASYKSLLGGKCTTNRHCQTSNAICLNNICHCPRGSFPIDSWNCLEDPDASNEETSRTITTIETTTKTTKTTTTTTTKTTTTTTTAAAAAATAATTATTAISATSFLWWPWSPSTTTRQSLINWKNMFSYRCLLNRQCNIMDRNSHCTSFGRCTCNVGYTLKKTNKGQQCIRKIFEDNDCD</sequence>
<dbReference type="Proteomes" id="UP000663865">
    <property type="component" value="Unassembled WGS sequence"/>
</dbReference>
<evidence type="ECO:0000313" key="3">
    <source>
        <dbReference type="EMBL" id="CAF3327914.1"/>
    </source>
</evidence>
<reference evidence="4" key="1">
    <citation type="submission" date="2021-02" db="EMBL/GenBank/DDBJ databases">
        <authorList>
            <person name="Nowell W R."/>
        </authorList>
    </citation>
    <scope>NUCLEOTIDE SEQUENCE</scope>
</reference>